<protein>
    <submittedName>
        <fullName evidence="1">Uncharacterized protein</fullName>
    </submittedName>
</protein>
<dbReference type="RefSeq" id="WP_264320575.1">
    <property type="nucleotide sequence ID" value="NZ_JADEXN010000074.1"/>
</dbReference>
<evidence type="ECO:0000313" key="1">
    <source>
        <dbReference type="EMBL" id="MBE9040323.1"/>
    </source>
</evidence>
<gene>
    <name evidence="1" type="ORF">IQ235_05890</name>
</gene>
<comment type="caution">
    <text evidence="1">The sequence shown here is derived from an EMBL/GenBank/DDBJ whole genome shotgun (WGS) entry which is preliminary data.</text>
</comment>
<dbReference type="SUPFAM" id="SSF51120">
    <property type="entry name" value="beta-Roll"/>
    <property type="match status" value="1"/>
</dbReference>
<dbReference type="EMBL" id="JADEXN010000074">
    <property type="protein sequence ID" value="MBE9040323.1"/>
    <property type="molecule type" value="Genomic_DNA"/>
</dbReference>
<evidence type="ECO:0000313" key="2">
    <source>
        <dbReference type="Proteomes" id="UP000621799"/>
    </source>
</evidence>
<organism evidence="1 2">
    <name type="scientific">Zarconia navalis LEGE 11467</name>
    <dbReference type="NCBI Taxonomy" id="1828826"/>
    <lineage>
        <taxon>Bacteria</taxon>
        <taxon>Bacillati</taxon>
        <taxon>Cyanobacteriota</taxon>
        <taxon>Cyanophyceae</taxon>
        <taxon>Oscillatoriophycideae</taxon>
        <taxon>Oscillatoriales</taxon>
        <taxon>Oscillatoriales incertae sedis</taxon>
        <taxon>Zarconia</taxon>
        <taxon>Zarconia navalis</taxon>
    </lineage>
</organism>
<name>A0A928VW08_9CYAN</name>
<keyword evidence="2" id="KW-1185">Reference proteome</keyword>
<dbReference type="InterPro" id="IPR011049">
    <property type="entry name" value="Serralysin-like_metalloprot_C"/>
</dbReference>
<reference evidence="1" key="1">
    <citation type="submission" date="2020-10" db="EMBL/GenBank/DDBJ databases">
        <authorList>
            <person name="Castelo-Branco R."/>
            <person name="Eusebio N."/>
            <person name="Adriana R."/>
            <person name="Vieira A."/>
            <person name="Brugerolle De Fraissinette N."/>
            <person name="Rezende De Castro R."/>
            <person name="Schneider M.P."/>
            <person name="Vasconcelos V."/>
            <person name="Leao P.N."/>
        </authorList>
    </citation>
    <scope>NUCLEOTIDE SEQUENCE</scope>
    <source>
        <strain evidence="1">LEGE 11467</strain>
    </source>
</reference>
<dbReference type="Proteomes" id="UP000621799">
    <property type="component" value="Unassembled WGS sequence"/>
</dbReference>
<proteinExistence type="predicted"/>
<dbReference type="AlphaFoldDB" id="A0A928VW08"/>
<sequence>MTRSLGDKGHDMLYSRRERDTLLGNDGDDLLTMPSIGSEIFIRIASTGEILAILVQIDGSAIGAEDFP</sequence>
<accession>A0A928VW08</accession>